<dbReference type="GO" id="GO:0005789">
    <property type="term" value="C:endoplasmic reticulum membrane"/>
    <property type="evidence" value="ECO:0007669"/>
    <property type="project" value="UniProtKB-SubCell"/>
</dbReference>
<keyword evidence="3 7" id="KW-0812">Transmembrane</keyword>
<gene>
    <name evidence="8" type="ORF">MVEN_01066400</name>
</gene>
<keyword evidence="9" id="KW-1185">Reference proteome</keyword>
<evidence type="ECO:0000313" key="9">
    <source>
        <dbReference type="Proteomes" id="UP000620124"/>
    </source>
</evidence>
<dbReference type="Proteomes" id="UP000620124">
    <property type="component" value="Unassembled WGS sequence"/>
</dbReference>
<name>A0A8H6Y8K1_9AGAR</name>
<comment type="caution">
    <text evidence="7">Lacks conserved residue(s) required for the propagation of feature annotation.</text>
</comment>
<comment type="subcellular location">
    <subcellularLocation>
        <location evidence="1">Endomembrane system</location>
        <topology evidence="1">Multi-pass membrane protein</topology>
    </subcellularLocation>
    <subcellularLocation>
        <location evidence="7">Endoplasmic reticulum membrane</location>
        <topology evidence="7">Multi-pass membrane protein</topology>
    </subcellularLocation>
</comment>
<comment type="function">
    <text evidence="7">Involved in the lipid remodeling steps of GPI-anchor maturation.</text>
</comment>
<feature type="transmembrane region" description="Helical" evidence="7">
    <location>
        <begin position="65"/>
        <end position="87"/>
    </location>
</feature>
<dbReference type="OrthoDB" id="419770at2759"/>
<keyword evidence="6 7" id="KW-0472">Membrane</keyword>
<dbReference type="GO" id="GO:0016788">
    <property type="term" value="F:hydrolase activity, acting on ester bonds"/>
    <property type="evidence" value="ECO:0007669"/>
    <property type="project" value="TreeGrafter"/>
</dbReference>
<evidence type="ECO:0000256" key="6">
    <source>
        <dbReference type="ARBA" id="ARBA00023136"/>
    </source>
</evidence>
<feature type="transmembrane region" description="Helical" evidence="7">
    <location>
        <begin position="93"/>
        <end position="116"/>
    </location>
</feature>
<protein>
    <recommendedName>
        <fullName evidence="7">Post-GPI attachment to proteins factor 3</fullName>
    </recommendedName>
</protein>
<feature type="transmembrane region" description="Helical" evidence="7">
    <location>
        <begin position="137"/>
        <end position="157"/>
    </location>
</feature>
<evidence type="ECO:0000256" key="1">
    <source>
        <dbReference type="ARBA" id="ARBA00004127"/>
    </source>
</evidence>
<dbReference type="Pfam" id="PF04080">
    <property type="entry name" value="Per1"/>
    <property type="match status" value="1"/>
</dbReference>
<keyword evidence="5 7" id="KW-1133">Transmembrane helix</keyword>
<keyword evidence="4" id="KW-0732">Signal</keyword>
<accession>A0A8H6Y8K1</accession>
<dbReference type="PANTHER" id="PTHR13148">
    <property type="entry name" value="PER1-RELATED"/>
    <property type="match status" value="1"/>
</dbReference>
<comment type="similarity">
    <text evidence="7">Belongs to the PGAP3 family.</text>
</comment>
<dbReference type="InterPro" id="IPR007217">
    <property type="entry name" value="Per1-like"/>
</dbReference>
<dbReference type="EMBL" id="JACAZI010000008">
    <property type="protein sequence ID" value="KAF7353809.1"/>
    <property type="molecule type" value="Genomic_DNA"/>
</dbReference>
<evidence type="ECO:0000256" key="5">
    <source>
        <dbReference type="ARBA" id="ARBA00022989"/>
    </source>
</evidence>
<dbReference type="PANTHER" id="PTHR13148:SF0">
    <property type="entry name" value="POST-GPI ATTACHMENT TO PROTEINS FACTOR 3"/>
    <property type="match status" value="1"/>
</dbReference>
<organism evidence="8 9">
    <name type="scientific">Mycena venus</name>
    <dbReference type="NCBI Taxonomy" id="2733690"/>
    <lineage>
        <taxon>Eukaryota</taxon>
        <taxon>Fungi</taxon>
        <taxon>Dikarya</taxon>
        <taxon>Basidiomycota</taxon>
        <taxon>Agaricomycotina</taxon>
        <taxon>Agaricomycetes</taxon>
        <taxon>Agaricomycetidae</taxon>
        <taxon>Agaricales</taxon>
        <taxon>Marasmiineae</taxon>
        <taxon>Mycenaceae</taxon>
        <taxon>Mycena</taxon>
    </lineage>
</organism>
<evidence type="ECO:0000256" key="3">
    <source>
        <dbReference type="ARBA" id="ARBA00022692"/>
    </source>
</evidence>
<reference evidence="8" key="1">
    <citation type="submission" date="2020-05" db="EMBL/GenBank/DDBJ databases">
        <title>Mycena genomes resolve the evolution of fungal bioluminescence.</title>
        <authorList>
            <person name="Tsai I.J."/>
        </authorList>
    </citation>
    <scope>NUCLEOTIDE SEQUENCE</scope>
    <source>
        <strain evidence="8">CCC161011</strain>
    </source>
</reference>
<evidence type="ECO:0000256" key="2">
    <source>
        <dbReference type="ARBA" id="ARBA00022502"/>
    </source>
</evidence>
<proteinExistence type="inferred from homology"/>
<feature type="transmembrane region" description="Helical" evidence="7">
    <location>
        <begin position="20"/>
        <end position="44"/>
    </location>
</feature>
<keyword evidence="7" id="KW-0256">Endoplasmic reticulum</keyword>
<keyword evidence="2 7" id="KW-0337">GPI-anchor biosynthesis</keyword>
<sequence>MLGSGPPSFTLGDLAITEKLDYFSAALTIFYSLYFTVIRLFHLYPIQQKTRLTLSTRDPPAEKSLTHMGWSLLCILVYLCHVSYLTLLPRFDYVYNIIFNMVIGLTHNALWLLYSLPPSVSVFRRFPGRPKSYRPAFVSKAGIFVALTTTATALELFDFPPFKRVIDAHSLWHLATAPIAVLWYDFLVQDARDESWRDHRV</sequence>
<evidence type="ECO:0000256" key="4">
    <source>
        <dbReference type="ARBA" id="ARBA00022729"/>
    </source>
</evidence>
<feature type="transmembrane region" description="Helical" evidence="7">
    <location>
        <begin position="169"/>
        <end position="187"/>
    </location>
</feature>
<comment type="caution">
    <text evidence="8">The sequence shown here is derived from an EMBL/GenBank/DDBJ whole genome shotgun (WGS) entry which is preliminary data.</text>
</comment>
<evidence type="ECO:0000313" key="8">
    <source>
        <dbReference type="EMBL" id="KAF7353809.1"/>
    </source>
</evidence>
<dbReference type="GO" id="GO:0006506">
    <property type="term" value="P:GPI anchor biosynthetic process"/>
    <property type="evidence" value="ECO:0007669"/>
    <property type="project" value="UniProtKB-KW"/>
</dbReference>
<dbReference type="AlphaFoldDB" id="A0A8H6Y8K1"/>
<evidence type="ECO:0000256" key="7">
    <source>
        <dbReference type="RuleBase" id="RU365066"/>
    </source>
</evidence>